<evidence type="ECO:0000256" key="1">
    <source>
        <dbReference type="SAM" id="MobiDB-lite"/>
    </source>
</evidence>
<proteinExistence type="predicted"/>
<dbReference type="PATRIC" id="fig|106592.7.peg.7538"/>
<organism evidence="2 3">
    <name type="scientific">Ensifer adhaerens</name>
    <name type="common">Sinorhizobium morelense</name>
    <dbReference type="NCBI Taxonomy" id="106592"/>
    <lineage>
        <taxon>Bacteria</taxon>
        <taxon>Pseudomonadati</taxon>
        <taxon>Pseudomonadota</taxon>
        <taxon>Alphaproteobacteria</taxon>
        <taxon>Hyphomicrobiales</taxon>
        <taxon>Rhizobiaceae</taxon>
        <taxon>Sinorhizobium/Ensifer group</taxon>
        <taxon>Ensifer</taxon>
    </lineage>
</organism>
<dbReference type="Proteomes" id="UP000037425">
    <property type="component" value="Unassembled WGS sequence"/>
</dbReference>
<dbReference type="AlphaFoldDB" id="A0A0L8BT52"/>
<dbReference type="RefSeq" id="WP_053249812.1">
    <property type="nucleotide sequence ID" value="NZ_LGAP01000009.1"/>
</dbReference>
<gene>
    <name evidence="2" type="ORF">AC244_16115</name>
</gene>
<protein>
    <submittedName>
        <fullName evidence="2">Tail tape measure protein</fullName>
    </submittedName>
</protein>
<evidence type="ECO:0000313" key="3">
    <source>
        <dbReference type="Proteomes" id="UP000037425"/>
    </source>
</evidence>
<dbReference type="EMBL" id="LGAP01000009">
    <property type="protein sequence ID" value="KOF17887.1"/>
    <property type="molecule type" value="Genomic_DNA"/>
</dbReference>
<dbReference type="OrthoDB" id="38641at2"/>
<feature type="compositionally biased region" description="Gly residues" evidence="1">
    <location>
        <begin position="360"/>
        <end position="370"/>
    </location>
</feature>
<name>A0A0L8BT52_ENSAD</name>
<reference evidence="3" key="1">
    <citation type="submission" date="2015-07" db="EMBL/GenBank/DDBJ databases">
        <title>Whole genome sequence of an Ensifer adhaerens strain isolated from a cave pool in the Wind Cave National Park.</title>
        <authorList>
            <person name="Eng W.W.H."/>
            <person name="Gan H.M."/>
            <person name="Barton H.A."/>
            <person name="Savka M.A."/>
        </authorList>
    </citation>
    <scope>NUCLEOTIDE SEQUENCE [LARGE SCALE GENOMIC DNA]</scope>
    <source>
        <strain evidence="3">SD006</strain>
    </source>
</reference>
<comment type="caution">
    <text evidence="2">The sequence shown here is derived from an EMBL/GenBank/DDBJ whole genome shotgun (WGS) entry which is preliminary data.</text>
</comment>
<feature type="region of interest" description="Disordered" evidence="1">
    <location>
        <begin position="355"/>
        <end position="376"/>
    </location>
</feature>
<evidence type="ECO:0000313" key="2">
    <source>
        <dbReference type="EMBL" id="KOF17887.1"/>
    </source>
</evidence>
<sequence length="629" mass="66490">MSRPDIPVTISGDPKGLADALARVRALGKTTANDVAASFAAIKSKVGGAGGFITGIVTTGAVAAIKDAANAIAAVGDEARRAGVSVQAFQELKFVAEQNRVAVDALTDGIKELNLRADEFIVTGGGAAAEAFQRLGYSADKLKDKLKDPSALFTEIIGKLQQFDKAAQIRILDEVFGGTGGEQFLQLIRQGEKGIRDQIRAAHDLGLVMDEELIKRAEEIDRKFNTIAATVGTNLKKAIVDAAGAFMSFSDSFRAFEQQQTGSLLYRQSMLKDARDRASKQAGTTEDKFLSIFGRDSATEIAAIDAEMKQIQGLLDRRAGIIDAAAQASPKGGRIQSAQDILRAEFAQQRVNDAFESGSSGSGKGGGGGRSKVATDAEKEAKAIDQVIASLREELAVIGLTDIERERTLALREAGVTATSKEGQQISDLIDQKYRQLAAEDALIDQQERLRDGAEQMGAAMDDQLNRVIDGTFDAKEAIAALLTEIINVKTNGQGLFGSIFSALSGGFGGGNSDLFSSSFVPNTTLGGILGYGGARAGGGDVSPGRIYRFNEYEDEFMVPTNHGRIIAPSKLQGAGSGEAADGGRSIVQIELSEDLVAKILQQASGQTVQLMKRNEAARANVRQNGGDY</sequence>
<accession>A0A0L8BT52</accession>